<evidence type="ECO:0000256" key="1">
    <source>
        <dbReference type="SAM" id="MobiDB-lite"/>
    </source>
</evidence>
<dbReference type="InterPro" id="IPR016024">
    <property type="entry name" value="ARM-type_fold"/>
</dbReference>
<feature type="compositionally biased region" description="Acidic residues" evidence="1">
    <location>
        <begin position="381"/>
        <end position="401"/>
    </location>
</feature>
<dbReference type="SUPFAM" id="SSF48371">
    <property type="entry name" value="ARM repeat"/>
    <property type="match status" value="1"/>
</dbReference>
<accession>A0A1I7UZX6</accession>
<dbReference type="STRING" id="1561998.A0A1I7UZX6"/>
<reference evidence="3" key="1">
    <citation type="submission" date="2016-11" db="UniProtKB">
        <authorList>
            <consortium name="WormBaseParasite"/>
        </authorList>
    </citation>
    <scope>IDENTIFICATION</scope>
</reference>
<dbReference type="AlphaFoldDB" id="A0A1I7UZX6"/>
<keyword evidence="2" id="KW-1185">Reference proteome</keyword>
<dbReference type="Proteomes" id="UP000095282">
    <property type="component" value="Unplaced"/>
</dbReference>
<proteinExistence type="predicted"/>
<organism evidence="2 3">
    <name type="scientific">Caenorhabditis tropicalis</name>
    <dbReference type="NCBI Taxonomy" id="1561998"/>
    <lineage>
        <taxon>Eukaryota</taxon>
        <taxon>Metazoa</taxon>
        <taxon>Ecdysozoa</taxon>
        <taxon>Nematoda</taxon>
        <taxon>Chromadorea</taxon>
        <taxon>Rhabditida</taxon>
        <taxon>Rhabditina</taxon>
        <taxon>Rhabditomorpha</taxon>
        <taxon>Rhabditoidea</taxon>
        <taxon>Rhabditidae</taxon>
        <taxon>Peloderinae</taxon>
        <taxon>Caenorhabditis</taxon>
    </lineage>
</organism>
<protein>
    <submittedName>
        <fullName evidence="3">Fanconi anemia group I protein</fullName>
    </submittedName>
</protein>
<name>A0A1I7UZX6_9PELO</name>
<sequence>MVIKSSPQSLRSVQSRLANRFAQISDRFHLAGSLFTREMLVKNPQSGDLHAVIVHRIILNSIDAAAQSGDPTLRALSAELFGLRVSQQNLATLLNTLDVVLGNNRLKNQNSDVLQLKTLGVSSYRSSLTSLLFEILAVSLGFSTKAGLTIDRKDVIRIIELGINSESRSEAFSCLRSLCINAKYSILPMVSSASDRHIPSPLFFQIPRIVSTLIASLESPDVDLMKTLAFISKTYGPVTSTLYKHFYVIFTALKQPIHQLEYGSHVADLLANCIESAAGVIKPEVFLTVQKAVCESSIMHPDSSIYLQLLSAFLSLNNEFVPSPLHVARSVSARTRSKCEYAHRLRALSNVASRPRTTDLANVKAMKTLILNEEATIRDESPEDIEDPEDVESPDEQEEEPMEVIHVVEEKKIPEEVTASRKKKNSESAPVVVVKKKPKVTKEVKTDLLEGEASVDDILNLFEMD</sequence>
<evidence type="ECO:0000313" key="3">
    <source>
        <dbReference type="WBParaSite" id="Csp11.Scaffold630.g21016.t1"/>
    </source>
</evidence>
<evidence type="ECO:0000313" key="2">
    <source>
        <dbReference type="Proteomes" id="UP000095282"/>
    </source>
</evidence>
<feature type="region of interest" description="Disordered" evidence="1">
    <location>
        <begin position="373"/>
        <end position="401"/>
    </location>
</feature>
<dbReference type="eggNOG" id="ENOG502SWY8">
    <property type="taxonomic scope" value="Eukaryota"/>
</dbReference>
<dbReference type="WBParaSite" id="Csp11.Scaffold630.g21016.t1">
    <property type="protein sequence ID" value="Csp11.Scaffold630.g21016.t1"/>
    <property type="gene ID" value="Csp11.Scaffold630.g21016"/>
</dbReference>